<dbReference type="InterPro" id="IPR001401">
    <property type="entry name" value="Dynamin_GTPase"/>
</dbReference>
<name>A0A507BMM9_9PEZI</name>
<keyword evidence="4" id="KW-0812">Transmembrane</keyword>
<sequence>MLCIFFLVGLLPLLSAAAVNATFHTSPKRGLVYIPNPKFPEDNAIWIQKGSDMTWYYNYKPYPSPEYINKTQLEFVPMLWGAPPSFTDTSFLENVTAQIVRGDNITYVMGFNEPDNTGTTGGSNIDPSDAAKYWKKQLEPLRKLGVHLGAPGVTGGAAGFTWLAAFEKACDGGCTFDFIPIHWYGSFDGMVSHIYDVLAIYPNKKIWVTEFALNDASLADTQEFFQTSVTWLDNNDNVTHYSYFGAFRSSTSNVGINVAFLNSFGKLTDIGSWYLGGKATGIKPDNVTIASNTTAGPPTPTYTVPPLVTKKSAADIVSSPSFFSFLGLEAFKIHVDIRLLRPGGISLESLASDDDDDDDDDAAMGSEPPGPKTPVVKTPRPRTPHAGGSIVREHGQRSPRAPPSPGGYAPPPQLNPHDLFNRLHELTVKESTILPKIALIGDKSSGKTSLFEALTGLSFPAASRPLTNFAIHAHFKRTQGGKSSVKAYIRPGALDSQFAAAVQHLERFEVDQAGPLTGDDFVNILQDAADHMDITIADPESRDDESEAETERVLSDNVLVVEVSGPDVHGLSVVDFPGLMHNSSLHDAHEIEAIRSLVMEYIKEPHTIILTTVDATNQIGNQEALEFARAVDPEGHRTVGVLTKCDLVQRGDEKRVLKICRNKDHRLEKGWFAVKNRSTQERRDGYDLEQRNASETAFFARAPWSTLNHSRAGLASLRTYLGDMVNSVLQDNISMLVEKLRTMSESTDSTTRHPHHLDHLQRIDEKRDLYDETGTATTDPVSITDDTSTGQLDPDVEVGSVKRRPTPLINACTVALTVALNLTLIGLSCGEVAQEIATDGNYWRLFLLVTAPLQFFVSLFFCQSLINTIAQLIGPVSQLRRNSKFYSAHPVKRLNIKDGPLPHVTVQCPVYKEGLEAVIVPTVESLEAAIRDYESHGGTANIFMNDDGMQLLSPEEAAERRAFYVAHNIGWVARPKHNPGGEGLQKFLRRGKFKKASNMNYALGISLKVEDKLVDIDRTGTGVWTSVDEEEAYQRCLAEVLEEEEGRAWADGDIRVGDYILIIDSDTRVPVECMIDAVSEMEESPQVAIIQFSSGVMNVTTSFFETGITFFTELVYTAIRFAVANGDVSPFVGHNAFLRWSALQEVSFVDDGIVKQDDEGYLKPGDRDPNSTTPYEKFWSESHVSEDFDISLRLQTMGYHIRLGAYCGEDFKEGVSLTVYDELARWEKYAYGCNELLFHPVKYWPRRGIFTPLFKRFIFSNMPLGSKVTILAYIGTYYAIGYTWFGTLLNYFLIGWLNGHLDHYYMDSWRVWVALVVVFSGAGNLALAIVRYRGEGANLAHQIWTCFRWVPLLFIFLGGISMHVCQALLCHMFSISMTWGATSKEATDTSFFIEMPMIARRFKFVFIFCFAMIALMVCGVFAFPYLWRITQVIAIFPLACVVFSHFCLPVLLNPALMKFTW</sequence>
<feature type="transmembrane region" description="Helical" evidence="4">
    <location>
        <begin position="1309"/>
        <end position="1329"/>
    </location>
</feature>
<dbReference type="CDD" id="cd08771">
    <property type="entry name" value="DLP_1"/>
    <property type="match status" value="1"/>
</dbReference>
<keyword evidence="2" id="KW-0342">GTP-binding</keyword>
<protein>
    <recommendedName>
        <fullName evidence="6">Dynamin-type G domain-containing protein</fullName>
    </recommendedName>
</protein>
<keyword evidence="1" id="KW-0547">Nucleotide-binding</keyword>
<evidence type="ECO:0000313" key="7">
    <source>
        <dbReference type="EMBL" id="TPX18028.1"/>
    </source>
</evidence>
<feature type="signal peptide" evidence="5">
    <location>
        <begin position="1"/>
        <end position="16"/>
    </location>
</feature>
<dbReference type="InterPro" id="IPR001173">
    <property type="entry name" value="Glyco_trans_2-like"/>
</dbReference>
<keyword evidence="4" id="KW-0472">Membrane</keyword>
<dbReference type="GO" id="GO:0003924">
    <property type="term" value="F:GTPase activity"/>
    <property type="evidence" value="ECO:0007669"/>
    <property type="project" value="InterPro"/>
</dbReference>
<dbReference type="PANTHER" id="PTHR35408">
    <property type="entry name" value="CHROMOSOME 15, WHOLE GENOME SHOTGUN SEQUENCE"/>
    <property type="match status" value="1"/>
</dbReference>
<feature type="transmembrane region" description="Helical" evidence="4">
    <location>
        <begin position="1270"/>
        <end position="1297"/>
    </location>
</feature>
<comment type="caution">
    <text evidence="7">The sequence shown here is derived from an EMBL/GenBank/DDBJ whole genome shotgun (WGS) entry which is preliminary data.</text>
</comment>
<feature type="transmembrane region" description="Helical" evidence="4">
    <location>
        <begin position="1349"/>
        <end position="1369"/>
    </location>
</feature>
<dbReference type="Pfam" id="PF00350">
    <property type="entry name" value="Dynamin_N"/>
    <property type="match status" value="1"/>
</dbReference>
<gene>
    <name evidence="7" type="ORF">E0L32_011894</name>
</gene>
<dbReference type="STRING" id="1093900.A0A507BMM9"/>
<evidence type="ECO:0000256" key="5">
    <source>
        <dbReference type="SAM" id="SignalP"/>
    </source>
</evidence>
<feature type="transmembrane region" description="Helical" evidence="4">
    <location>
        <begin position="1433"/>
        <end position="1452"/>
    </location>
</feature>
<dbReference type="Pfam" id="PF11790">
    <property type="entry name" value="Glyco_hydro_cc"/>
    <property type="match status" value="1"/>
</dbReference>
<accession>A0A507BMM9</accession>
<dbReference type="InterPro" id="IPR029044">
    <property type="entry name" value="Nucleotide-diphossugar_trans"/>
</dbReference>
<feature type="region of interest" description="Disordered" evidence="3">
    <location>
        <begin position="774"/>
        <end position="795"/>
    </location>
</feature>
<feature type="compositionally biased region" description="Polar residues" evidence="3">
    <location>
        <begin position="774"/>
        <end position="791"/>
    </location>
</feature>
<dbReference type="FunFam" id="3.20.20.80:FF:000207">
    <property type="entry name" value="Glycoside hydrolase family 128 protein"/>
    <property type="match status" value="1"/>
</dbReference>
<evidence type="ECO:0000256" key="2">
    <source>
        <dbReference type="ARBA" id="ARBA00023134"/>
    </source>
</evidence>
<evidence type="ECO:0000256" key="1">
    <source>
        <dbReference type="ARBA" id="ARBA00022741"/>
    </source>
</evidence>
<keyword evidence="5" id="KW-0732">Signal</keyword>
<dbReference type="OrthoDB" id="38531at2759"/>
<dbReference type="Gene3D" id="3.20.20.80">
    <property type="entry name" value="Glycosidases"/>
    <property type="match status" value="1"/>
</dbReference>
<dbReference type="Proteomes" id="UP000319257">
    <property type="component" value="Unassembled WGS sequence"/>
</dbReference>
<dbReference type="PANTHER" id="PTHR35408:SF3">
    <property type="entry name" value="GLYCOSYLTRANSFERASE 2-LIKE DOMAIN-CONTAINING PROTEIN"/>
    <property type="match status" value="1"/>
</dbReference>
<dbReference type="PRINTS" id="PR00195">
    <property type="entry name" value="DYNAMIN"/>
</dbReference>
<dbReference type="InterPro" id="IPR024655">
    <property type="entry name" value="Asl1_glyco_hydro_catalytic"/>
</dbReference>
<dbReference type="GeneID" id="41979341"/>
<feature type="domain" description="Dynamin-type G" evidence="6">
    <location>
        <begin position="431"/>
        <end position="734"/>
    </location>
</feature>
<proteinExistence type="predicted"/>
<evidence type="ECO:0000313" key="8">
    <source>
        <dbReference type="Proteomes" id="UP000319257"/>
    </source>
</evidence>
<dbReference type="InterPro" id="IPR000375">
    <property type="entry name" value="Dynamin_stalk"/>
</dbReference>
<keyword evidence="8" id="KW-1185">Reference proteome</keyword>
<dbReference type="InterPro" id="IPR030381">
    <property type="entry name" value="G_DYNAMIN_dom"/>
</dbReference>
<keyword evidence="4" id="KW-1133">Transmembrane helix</keyword>
<dbReference type="GO" id="GO:0005525">
    <property type="term" value="F:GTP binding"/>
    <property type="evidence" value="ECO:0007669"/>
    <property type="project" value="InterPro"/>
</dbReference>
<dbReference type="Gene3D" id="3.90.550.10">
    <property type="entry name" value="Spore Coat Polysaccharide Biosynthesis Protein SpsA, Chain A"/>
    <property type="match status" value="1"/>
</dbReference>
<feature type="transmembrane region" description="Helical" evidence="4">
    <location>
        <begin position="1404"/>
        <end position="1427"/>
    </location>
</feature>
<dbReference type="PROSITE" id="PS51718">
    <property type="entry name" value="G_DYNAMIN_2"/>
    <property type="match status" value="1"/>
</dbReference>
<dbReference type="SUPFAM" id="SSF53448">
    <property type="entry name" value="Nucleotide-diphospho-sugar transferases"/>
    <property type="match status" value="1"/>
</dbReference>
<dbReference type="EMBL" id="SKBQ01000123">
    <property type="protein sequence ID" value="TPX18028.1"/>
    <property type="molecule type" value="Genomic_DNA"/>
</dbReference>
<reference evidence="7 8" key="1">
    <citation type="submission" date="2019-06" db="EMBL/GenBank/DDBJ databases">
        <title>Draft genome sequence of the filamentous fungus Phialemoniopsis curvata isolated from diesel fuel.</title>
        <authorList>
            <person name="Varaljay V.A."/>
            <person name="Lyon W.J."/>
            <person name="Crouch A.L."/>
            <person name="Drake C.E."/>
            <person name="Hollomon J.M."/>
            <person name="Nadeau L.J."/>
            <person name="Nunn H.S."/>
            <person name="Stevenson B.S."/>
            <person name="Bojanowski C.L."/>
            <person name="Crookes-Goodson W.J."/>
        </authorList>
    </citation>
    <scope>NUCLEOTIDE SEQUENCE [LARGE SCALE GENOMIC DNA]</scope>
    <source>
        <strain evidence="7 8">D216</strain>
    </source>
</reference>
<feature type="compositionally biased region" description="Pro residues" evidence="3">
    <location>
        <begin position="400"/>
        <end position="414"/>
    </location>
</feature>
<dbReference type="RefSeq" id="XP_030999739.1">
    <property type="nucleotide sequence ID" value="XM_031134674.1"/>
</dbReference>
<dbReference type="InterPro" id="IPR022812">
    <property type="entry name" value="Dynamin"/>
</dbReference>
<dbReference type="SUPFAM" id="SSF52540">
    <property type="entry name" value="P-loop containing nucleoside triphosphate hydrolases"/>
    <property type="match status" value="1"/>
</dbReference>
<evidence type="ECO:0000256" key="4">
    <source>
        <dbReference type="SAM" id="Phobius"/>
    </source>
</evidence>
<dbReference type="SMART" id="SM00053">
    <property type="entry name" value="DYNc"/>
    <property type="match status" value="1"/>
</dbReference>
<dbReference type="InterPro" id="IPR017853">
    <property type="entry name" value="GH"/>
</dbReference>
<feature type="chain" id="PRO_5021211303" description="Dynamin-type G domain-containing protein" evidence="5">
    <location>
        <begin position="17"/>
        <end position="1461"/>
    </location>
</feature>
<dbReference type="Pfam" id="PF01031">
    <property type="entry name" value="Dynamin_M"/>
    <property type="match status" value="1"/>
</dbReference>
<dbReference type="Pfam" id="PF13632">
    <property type="entry name" value="Glyco_trans_2_3"/>
    <property type="match status" value="1"/>
</dbReference>
<dbReference type="SUPFAM" id="SSF51445">
    <property type="entry name" value="(Trans)glycosidases"/>
    <property type="match status" value="1"/>
</dbReference>
<evidence type="ECO:0000256" key="3">
    <source>
        <dbReference type="SAM" id="MobiDB-lite"/>
    </source>
</evidence>
<dbReference type="InterPro" id="IPR045063">
    <property type="entry name" value="Dynamin_N"/>
</dbReference>
<feature type="compositionally biased region" description="Acidic residues" evidence="3">
    <location>
        <begin position="351"/>
        <end position="362"/>
    </location>
</feature>
<organism evidence="7 8">
    <name type="scientific">Thyridium curvatum</name>
    <dbReference type="NCBI Taxonomy" id="1093900"/>
    <lineage>
        <taxon>Eukaryota</taxon>
        <taxon>Fungi</taxon>
        <taxon>Dikarya</taxon>
        <taxon>Ascomycota</taxon>
        <taxon>Pezizomycotina</taxon>
        <taxon>Sordariomycetes</taxon>
        <taxon>Sordariomycetidae</taxon>
        <taxon>Thyridiales</taxon>
        <taxon>Thyridiaceae</taxon>
        <taxon>Thyridium</taxon>
    </lineage>
</organism>
<dbReference type="Gene3D" id="3.40.50.300">
    <property type="entry name" value="P-loop containing nucleotide triphosphate hydrolases"/>
    <property type="match status" value="1"/>
</dbReference>
<dbReference type="InParanoid" id="A0A507BMM9"/>
<evidence type="ECO:0000259" key="6">
    <source>
        <dbReference type="PROSITE" id="PS51718"/>
    </source>
</evidence>
<feature type="region of interest" description="Disordered" evidence="3">
    <location>
        <begin position="349"/>
        <end position="418"/>
    </location>
</feature>
<dbReference type="InterPro" id="IPR027417">
    <property type="entry name" value="P-loop_NTPase"/>
</dbReference>